<keyword evidence="2" id="KW-0012">Acyltransferase</keyword>
<evidence type="ECO:0000313" key="5">
    <source>
        <dbReference type="Proteomes" id="UP000256913"/>
    </source>
</evidence>
<dbReference type="RefSeq" id="WP_116068256.1">
    <property type="nucleotide sequence ID" value="NZ_BONB01000043.1"/>
</dbReference>
<dbReference type="Proteomes" id="UP000256913">
    <property type="component" value="Unassembled WGS sequence"/>
</dbReference>
<sequence length="339" mass="37746">MVREWDPKTASADELRSMLDSLNAVLMADLPDDPLWQESYLREYLAETMPGERRISWLAEEPSGNGGPPRVVGHANVLLLGDIGVVELLIHPKARRAGLAREMLAQAARKTYHEGFSVIGAEVVGGTPAVTFFESVGFVREYTETRSVLRLNSVDWLSLGEMARGIGAGYHLEFCPGGPPDDLLDAYAKAKAELREVDDGDLDLRPSSYDPQRLRASLDCLHRRGMKPYIVLAIHEKTGDVAGLTEVVVPAQHPTRADQYDTIVVQDHRGYGIDRAIKARMLFELRSAEPKLAEVQTWNAQANESMLKVNAELGFQPDREWYEYGADLADILRRLEHGV</sequence>
<dbReference type="GO" id="GO:0016747">
    <property type="term" value="F:acyltransferase activity, transferring groups other than amino-acyl groups"/>
    <property type="evidence" value="ECO:0007669"/>
    <property type="project" value="InterPro"/>
</dbReference>
<evidence type="ECO:0000256" key="1">
    <source>
        <dbReference type="ARBA" id="ARBA00022679"/>
    </source>
</evidence>
<feature type="domain" description="N-acetyltransferase" evidence="3">
    <location>
        <begin position="13"/>
        <end position="161"/>
    </location>
</feature>
<dbReference type="OrthoDB" id="4119890at2"/>
<dbReference type="AlphaFoldDB" id="A0A3D9ZHQ9"/>
<dbReference type="SUPFAM" id="SSF55729">
    <property type="entry name" value="Acyl-CoA N-acyltransferases (Nat)"/>
    <property type="match status" value="2"/>
</dbReference>
<dbReference type="InterPro" id="IPR016181">
    <property type="entry name" value="Acyl_CoA_acyltransferase"/>
</dbReference>
<dbReference type="PROSITE" id="PS51186">
    <property type="entry name" value="GNAT"/>
    <property type="match status" value="2"/>
</dbReference>
<evidence type="ECO:0000313" key="4">
    <source>
        <dbReference type="EMBL" id="REF96805.1"/>
    </source>
</evidence>
<evidence type="ECO:0000259" key="3">
    <source>
        <dbReference type="PROSITE" id="PS51186"/>
    </source>
</evidence>
<reference evidence="4 5" key="1">
    <citation type="submission" date="2018-08" db="EMBL/GenBank/DDBJ databases">
        <title>Sequencing the genomes of 1000 actinobacteria strains.</title>
        <authorList>
            <person name="Klenk H.-P."/>
        </authorList>
    </citation>
    <scope>NUCLEOTIDE SEQUENCE [LARGE SCALE GENOMIC DNA]</scope>
    <source>
        <strain evidence="4 5">DSM 44099</strain>
    </source>
</reference>
<dbReference type="InterPro" id="IPR050832">
    <property type="entry name" value="Bact_Acetyltransf"/>
</dbReference>
<feature type="domain" description="N-acetyltransferase" evidence="3">
    <location>
        <begin position="192"/>
        <end position="338"/>
    </location>
</feature>
<name>A0A3D9ZHQ9_9ACTN</name>
<dbReference type="EMBL" id="QUMQ01000001">
    <property type="protein sequence ID" value="REF96805.1"/>
    <property type="molecule type" value="Genomic_DNA"/>
</dbReference>
<dbReference type="Gene3D" id="3.40.630.30">
    <property type="match status" value="1"/>
</dbReference>
<dbReference type="InterPro" id="IPR000182">
    <property type="entry name" value="GNAT_dom"/>
</dbReference>
<proteinExistence type="predicted"/>
<keyword evidence="5" id="KW-1185">Reference proteome</keyword>
<organism evidence="4 5">
    <name type="scientific">Asanoa ferruginea</name>
    <dbReference type="NCBI Taxonomy" id="53367"/>
    <lineage>
        <taxon>Bacteria</taxon>
        <taxon>Bacillati</taxon>
        <taxon>Actinomycetota</taxon>
        <taxon>Actinomycetes</taxon>
        <taxon>Micromonosporales</taxon>
        <taxon>Micromonosporaceae</taxon>
        <taxon>Asanoa</taxon>
    </lineage>
</organism>
<protein>
    <submittedName>
        <fullName evidence="4">Acetyltransferase (GNAT) family protein</fullName>
    </submittedName>
</protein>
<accession>A0A3D9ZHQ9</accession>
<dbReference type="PANTHER" id="PTHR43877">
    <property type="entry name" value="AMINOALKYLPHOSPHONATE N-ACETYLTRANSFERASE-RELATED-RELATED"/>
    <property type="match status" value="1"/>
</dbReference>
<gene>
    <name evidence="4" type="ORF">DFJ67_2798</name>
</gene>
<dbReference type="Pfam" id="PF00583">
    <property type="entry name" value="Acetyltransf_1"/>
    <property type="match status" value="1"/>
</dbReference>
<evidence type="ECO:0000256" key="2">
    <source>
        <dbReference type="ARBA" id="ARBA00023315"/>
    </source>
</evidence>
<keyword evidence="1 4" id="KW-0808">Transferase</keyword>
<comment type="caution">
    <text evidence="4">The sequence shown here is derived from an EMBL/GenBank/DDBJ whole genome shotgun (WGS) entry which is preliminary data.</text>
</comment>